<evidence type="ECO:0000313" key="1">
    <source>
        <dbReference type="EMBL" id="AVP87741.1"/>
    </source>
</evidence>
<proteinExistence type="predicted"/>
<sequence length="153" mass="17620">MVTDKETDIAVGYEVIGNNADNMGELAYLFNKNYHRSHTIQDVGYENVGALCLVYGESLFREKQKINQTYNSEENQFEGGSEFLKFQATTRDDNFASKRLLEKIGCRYIEDNFKFGHNRHIFEKIYTANEAVQELDNSSDNYPMTLDLMGEEG</sequence>
<gene>
    <name evidence="1" type="ORF">phytr_8080</name>
</gene>
<name>A0A2P1P900_9RICK</name>
<reference evidence="1 2" key="1">
    <citation type="submission" date="2018-03" db="EMBL/GenBank/DDBJ databases">
        <title>A gene transfer event suggests a long-term partnership between eustigmatophyte algae and a novel lineage of endosymbiotic bacteria.</title>
        <authorList>
            <person name="Yurchenko T."/>
            <person name="Sevcikova T."/>
            <person name="Pribyl P."/>
            <person name="El Karkouri K."/>
            <person name="Klimes V."/>
            <person name="Amaral R."/>
            <person name="Zbrankova V."/>
            <person name="Kim E."/>
            <person name="Raoult D."/>
            <person name="Santos L.M.A."/>
            <person name="Elias M."/>
        </authorList>
    </citation>
    <scope>NUCLEOTIDE SEQUENCE [LARGE SCALE GENOMIC DNA]</scope>
    <source>
        <strain evidence="1">CCALA 838</strain>
    </source>
</reference>
<dbReference type="KEGG" id="ptc:phytr_8080"/>
<evidence type="ECO:0000313" key="2">
    <source>
        <dbReference type="Proteomes" id="UP000241762"/>
    </source>
</evidence>
<organism evidence="1 2">
    <name type="scientific">Candidatus Phycorickettsia trachydisci</name>
    <dbReference type="NCBI Taxonomy" id="2115978"/>
    <lineage>
        <taxon>Bacteria</taxon>
        <taxon>Pseudomonadati</taxon>
        <taxon>Pseudomonadota</taxon>
        <taxon>Alphaproteobacteria</taxon>
        <taxon>Rickettsiales</taxon>
        <taxon>Rickettsiaceae</taxon>
        <taxon>Candidatus Phycorickettsia</taxon>
    </lineage>
</organism>
<keyword evidence="2" id="KW-1185">Reference proteome</keyword>
<dbReference type="RefSeq" id="WP_106874588.1">
    <property type="nucleotide sequence ID" value="NZ_CP027845.1"/>
</dbReference>
<dbReference type="EMBL" id="CP027845">
    <property type="protein sequence ID" value="AVP87741.1"/>
    <property type="molecule type" value="Genomic_DNA"/>
</dbReference>
<protein>
    <submittedName>
        <fullName evidence="1">Uncharacterized protein</fullName>
    </submittedName>
</protein>
<dbReference type="AlphaFoldDB" id="A0A2P1P900"/>
<dbReference type="Proteomes" id="UP000241762">
    <property type="component" value="Chromosome"/>
</dbReference>
<dbReference type="OrthoDB" id="9785602at2"/>
<accession>A0A2P1P900</accession>